<keyword evidence="2" id="KW-1185">Reference proteome</keyword>
<reference evidence="1 2" key="1">
    <citation type="journal article" date="2024" name="BMC Genomics">
        <title>De novo assembly and annotation of Popillia japonica's genome with initial clues to its potential as an invasive pest.</title>
        <authorList>
            <person name="Cucini C."/>
            <person name="Boschi S."/>
            <person name="Funari R."/>
            <person name="Cardaioli E."/>
            <person name="Iannotti N."/>
            <person name="Marturano G."/>
            <person name="Paoli F."/>
            <person name="Bruttini M."/>
            <person name="Carapelli A."/>
            <person name="Frati F."/>
            <person name="Nardi F."/>
        </authorList>
    </citation>
    <scope>NUCLEOTIDE SEQUENCE [LARGE SCALE GENOMIC DNA]</scope>
    <source>
        <strain evidence="1">DMR45628</strain>
    </source>
</reference>
<evidence type="ECO:0000313" key="2">
    <source>
        <dbReference type="Proteomes" id="UP001458880"/>
    </source>
</evidence>
<gene>
    <name evidence="1" type="ORF">QE152_g21686</name>
</gene>
<evidence type="ECO:0000313" key="1">
    <source>
        <dbReference type="EMBL" id="KAK9721162.1"/>
    </source>
</evidence>
<organism evidence="1 2">
    <name type="scientific">Popillia japonica</name>
    <name type="common">Japanese beetle</name>
    <dbReference type="NCBI Taxonomy" id="7064"/>
    <lineage>
        <taxon>Eukaryota</taxon>
        <taxon>Metazoa</taxon>
        <taxon>Ecdysozoa</taxon>
        <taxon>Arthropoda</taxon>
        <taxon>Hexapoda</taxon>
        <taxon>Insecta</taxon>
        <taxon>Pterygota</taxon>
        <taxon>Neoptera</taxon>
        <taxon>Endopterygota</taxon>
        <taxon>Coleoptera</taxon>
        <taxon>Polyphaga</taxon>
        <taxon>Scarabaeiformia</taxon>
        <taxon>Scarabaeidae</taxon>
        <taxon>Rutelinae</taxon>
        <taxon>Popillia</taxon>
    </lineage>
</organism>
<accession>A0AAW1KPL7</accession>
<proteinExistence type="predicted"/>
<dbReference type="AlphaFoldDB" id="A0AAW1KPL7"/>
<sequence length="121" mass="13753">MDQVGSALELTKSIYVLEALYYIKTACNKLSSPTIENCFKKAGFQKNNGDSSPTIENCFKKAGFQKNNGDSTSFEWDAEDYLLLSMIVQMERCANEMNVTQENLENYIRIDDIATTEEMHN</sequence>
<dbReference type="EMBL" id="JASPKY010000202">
    <property type="protein sequence ID" value="KAK9721162.1"/>
    <property type="molecule type" value="Genomic_DNA"/>
</dbReference>
<dbReference type="Proteomes" id="UP001458880">
    <property type="component" value="Unassembled WGS sequence"/>
</dbReference>
<name>A0AAW1KPL7_POPJA</name>
<protein>
    <submittedName>
        <fullName evidence="1">Uncharacterized protein</fullName>
    </submittedName>
</protein>
<comment type="caution">
    <text evidence="1">The sequence shown here is derived from an EMBL/GenBank/DDBJ whole genome shotgun (WGS) entry which is preliminary data.</text>
</comment>